<reference evidence="2" key="1">
    <citation type="submission" date="2023-07" db="EMBL/GenBank/DDBJ databases">
        <title>Genomic Encyclopedia of Type Strains, Phase IV (KMG-IV): sequencing the most valuable type-strain genomes for metagenomic binning, comparative biology and taxonomic classification.</title>
        <authorList>
            <person name="Goeker M."/>
        </authorList>
    </citation>
    <scope>NUCLEOTIDE SEQUENCE</scope>
    <source>
        <strain evidence="2">DSM 19569</strain>
    </source>
</reference>
<organism evidence="2 3">
    <name type="scientific">Methylobacterium brachiatum</name>
    <dbReference type="NCBI Taxonomy" id="269660"/>
    <lineage>
        <taxon>Bacteria</taxon>
        <taxon>Pseudomonadati</taxon>
        <taxon>Pseudomonadota</taxon>
        <taxon>Alphaproteobacteria</taxon>
        <taxon>Hyphomicrobiales</taxon>
        <taxon>Methylobacteriaceae</taxon>
        <taxon>Methylobacterium</taxon>
    </lineage>
</organism>
<dbReference type="AlphaFoldDB" id="A0AAJ1TK30"/>
<dbReference type="Proteomes" id="UP001223420">
    <property type="component" value="Unassembled WGS sequence"/>
</dbReference>
<comment type="caution">
    <text evidence="2">The sequence shown here is derived from an EMBL/GenBank/DDBJ whole genome shotgun (WGS) entry which is preliminary data.</text>
</comment>
<name>A0AAJ1TK30_9HYPH</name>
<feature type="region of interest" description="Disordered" evidence="1">
    <location>
        <begin position="60"/>
        <end position="87"/>
    </location>
</feature>
<dbReference type="EMBL" id="JAUSWL010000002">
    <property type="protein sequence ID" value="MDQ0542512.1"/>
    <property type="molecule type" value="Genomic_DNA"/>
</dbReference>
<evidence type="ECO:0000256" key="1">
    <source>
        <dbReference type="SAM" id="MobiDB-lite"/>
    </source>
</evidence>
<sequence>MADGEGRPDPRLLALARALGRYQAHLDMARGIAWGTARTSDCGDSEKVFVTHPDVFEGQGIDLHRDRDSNEGAIKGGVKHRPSRWNR</sequence>
<gene>
    <name evidence="2" type="ORF">QO001_001430</name>
</gene>
<evidence type="ECO:0000313" key="2">
    <source>
        <dbReference type="EMBL" id="MDQ0542512.1"/>
    </source>
</evidence>
<accession>A0AAJ1TK30</accession>
<dbReference type="RefSeq" id="WP_230365810.1">
    <property type="nucleotide sequence ID" value="NZ_JAJALK010000003.1"/>
</dbReference>
<protein>
    <submittedName>
        <fullName evidence="2">Uncharacterized protein</fullName>
    </submittedName>
</protein>
<feature type="compositionally biased region" description="Basic residues" evidence="1">
    <location>
        <begin position="77"/>
        <end position="87"/>
    </location>
</feature>
<evidence type="ECO:0000313" key="3">
    <source>
        <dbReference type="Proteomes" id="UP001223420"/>
    </source>
</evidence>
<proteinExistence type="predicted"/>